<feature type="coiled-coil region" evidence="3">
    <location>
        <begin position="163"/>
        <end position="193"/>
    </location>
</feature>
<evidence type="ECO:0000313" key="8">
    <source>
        <dbReference type="RefSeq" id="XP_022322801.1"/>
    </source>
</evidence>
<feature type="region of interest" description="Disordered" evidence="4">
    <location>
        <begin position="1"/>
        <end position="68"/>
    </location>
</feature>
<dbReference type="GO" id="GO:0007155">
    <property type="term" value="P:cell adhesion"/>
    <property type="evidence" value="ECO:0007669"/>
    <property type="project" value="UniProtKB-KW"/>
</dbReference>
<evidence type="ECO:0000256" key="4">
    <source>
        <dbReference type="SAM" id="MobiDB-lite"/>
    </source>
</evidence>
<feature type="compositionally biased region" description="Polar residues" evidence="4">
    <location>
        <begin position="1"/>
        <end position="12"/>
    </location>
</feature>
<keyword evidence="3" id="KW-0175">Coiled coil</keyword>
<feature type="coiled-coil region" evidence="3">
    <location>
        <begin position="226"/>
        <end position="335"/>
    </location>
</feature>
<feature type="region of interest" description="Disordered" evidence="4">
    <location>
        <begin position="1278"/>
        <end position="1297"/>
    </location>
</feature>
<feature type="coiled-coil region" evidence="3">
    <location>
        <begin position="409"/>
        <end position="611"/>
    </location>
</feature>
<keyword evidence="5" id="KW-0472">Membrane</keyword>
<keyword evidence="2 5" id="KW-1133">Transmembrane helix</keyword>
<feature type="coiled-coil region" evidence="3">
    <location>
        <begin position="657"/>
        <end position="1029"/>
    </location>
</feature>
<feature type="coiled-coil region" evidence="3">
    <location>
        <begin position="1387"/>
        <end position="1477"/>
    </location>
</feature>
<dbReference type="Proteomes" id="UP000694844">
    <property type="component" value="Chromosome 3"/>
</dbReference>
<dbReference type="RefSeq" id="XP_022322801.1">
    <property type="nucleotide sequence ID" value="XM_022467093.1"/>
</dbReference>
<keyword evidence="1 5" id="KW-0812">Transmembrane</keyword>
<feature type="coiled-coil region" evidence="3">
    <location>
        <begin position="1055"/>
        <end position="1082"/>
    </location>
</feature>
<sequence length="2135" mass="243768">MPTKTSPGSSTPHYAKSTIESRNKDRNRQGTTSSGKVKGNSPDWKSPRDSGNASFPQSKKLCEEDGFGAHDIRIKITAKSERNRTYAAEDYGDKDADVWHKYNNTHSSRGIVPTPPTGTSDRTSQRGRPRRLLQPSTKAEFENRREKAQRNLSPRREYLLKDEQEFIDQIRRLTEENKDLKKLERDHRQCETKQQEIYDMLNRYKGQLEISENKCLAFENDNKIFAKMLEKEKQNNNASKLNHEQEMKMLKNKHETELRKYASQLDRMTKERQNMLEKDLQRSNANVSKYKNDIEMHKKIAEERKTEINRLNHLVEEKEKQSKEFESNYERTINLLNKYKVSMESTAEMEEQIREHQSKYEKMVKIIEQFKALNKESNEARYKMEHELQRKIDNLASVEETHRTCLEIRDEQEEVIHDLKNELSACEKNYEMLHQEYDALNIRLEEEKMKNQSKEMSTFQNMEKEVGLLLMEKEIAVNKLQDADDTIQKLNRNLEKKENRLRSLTEQLLRSEEKFSKLSDELKDARDDKKEVVEESLQRLQIQNENHKLVLVQATKRAEDLSKQSLQRYKDEAERIANNLSKDLNEHVKKNESLNKQVKQLLERNATILKEKESAAIQINKLTSILHDKEKEIKSLIGDRSRNDNLSEHYSTFKKEKEILVKSKENAETQIVELTRTLHGTERKIESLTKDLTRLAETSEETEKNLRKDVSSYRSAYDKMARENGDLSEQCSTLQREKASLLKDKEDGQIQIKDLKRTSQSMERKIESLTNELTSYRNSNEDLLSIHDKERGLFEKDKKSAGIEISELKRALHDKEKKIESLNDELRRSKEHVAMLSNDVQLIQESEEQAVSNSEKRFHTENASLQLEYEKAILKNSDLTEQCLALKEEKVNLMKDKEDGQRQTKELRQTLQSMERKIETLINELTSYQNSNEDLLSINDKERGLFEKDKKRAGKEISELKRALQDKEKEIGSLNDELRRNGDLSEQCLTLKREKAHLIKDKEDAQLEIRTLRQTSQSMERKIGSLTNELTSYRNSNEDLLSIHDKEKGLLEKDKKRAYIEINDLQRALQDKEKEFGSINDELNRCKEHVAMLSNEVQLIQKSREEAVSSSEKRFHKEKASLQSDYEKAILKINDISKECANLHKDKKSTALLVEKLSKTVEDREAKIHSLEAERSRFKEQISRLSDEIKTLHSSKGRAADEKMQELLKENYSLKTDLTKAKSKSEDLSKKCENMLIENEDAAHNIRQLIRDVQDKDQEIKFLNSELTRVEDTVQELKDQKRDGQNTEQKISKLSKAVRDKEDEIESLIDQLSQSEEKNDALEEKLRNVKEVGGGSVQERIQQLQEENASLKSALVKTSAESKDKVAALEEKFRNMKAGGGSTQERIQQLQKENTSLQSALAQKSTEAKEEISDLLKQIAHLKKSAKPYPGEHRDTQRLNDESAFLRAKLDDVNRSLEKLRRDYDVVKKEKDHALNRLSAVAGEKLRDNNPGIADLSDENRPINLGEKFSQLYDDQWTDAIENLEEMKYTETDGIRYLIDILKRVFDECVRISEDDFSKLQELTGTTNLPSDQLKKLKDLRKATAVHSVNKIKPLVNKVMSTVFKNEKAACQTYIDRSIELCWLMSVQDPPVIIDFTAVRGTDIDDQKFRKFTKTGTKIDFLVWPVIRLHKNGPPLQKGVVQPILAETNTLVNSLSEGIAVEVNDFIGFKSDGSSVPKGNQKSGGGQNTYTVLYKDNSQASVGDMEIFSDYLLIDKMEFSIQATVSPGNAPSFLSTPTSHTITDDSPLGYTVLTVTATDVDPGDSVSVSLTSIVPSSSSYFFNETTGVLMTSSQLSSGTFQFVFTATGRCGMAATHTFDLTVHNPPPVIHNLPAVSSINENTKTESKLYTLNVTDDSAYDVITCYIQKTTPQMVDFYMRRTQLATYEYSIYIGADANTHLDFDTAPTIILTTCCTDSKINVCGNYTVLLVENHPPVISALPTTAVNVYTLSTYGSPVYIVTTTDPESDSLTYELSSGDECPFMISDSGTILVNDSLSGLNGTNCSVSIFVYDGKNHVGPENMTLAITGTETTTTTTTTAATVEAANNGLDSSSLSAIYSVAAISAVTLCVVVGVGLTVMKTYCSINRQIKPTDKG</sequence>
<proteinExistence type="predicted"/>
<dbReference type="GeneID" id="111124238"/>
<feature type="region of interest" description="Disordered" evidence="4">
    <location>
        <begin position="105"/>
        <end position="156"/>
    </location>
</feature>
<evidence type="ECO:0000256" key="5">
    <source>
        <dbReference type="SAM" id="Phobius"/>
    </source>
</evidence>
<dbReference type="OrthoDB" id="10255522at2759"/>
<dbReference type="Gene3D" id="2.60.40.60">
    <property type="entry name" value="Cadherins"/>
    <property type="match status" value="2"/>
</dbReference>
<keyword evidence="7" id="KW-1185">Reference proteome</keyword>
<dbReference type="PANTHER" id="PTHR24026:SF126">
    <property type="entry name" value="PROTOCADHERIN FAT 4"/>
    <property type="match status" value="1"/>
</dbReference>
<feature type="coiled-coil region" evidence="3">
    <location>
        <begin position="1119"/>
        <end position="1188"/>
    </location>
</feature>
<dbReference type="SUPFAM" id="SSF49313">
    <property type="entry name" value="Cadherin-like"/>
    <property type="match status" value="2"/>
</dbReference>
<dbReference type="CDD" id="cd11304">
    <property type="entry name" value="Cadherin_repeat"/>
    <property type="match status" value="1"/>
</dbReference>
<feature type="domain" description="Mitochondria-eating protein C-terminal" evidence="6">
    <location>
        <begin position="1503"/>
        <end position="1682"/>
    </location>
</feature>
<protein>
    <submittedName>
        <fullName evidence="8">Nucleoprotein TPR-like</fullName>
    </submittedName>
</protein>
<evidence type="ECO:0000256" key="1">
    <source>
        <dbReference type="ARBA" id="ARBA00022692"/>
    </source>
</evidence>
<dbReference type="GO" id="GO:0005509">
    <property type="term" value="F:calcium ion binding"/>
    <property type="evidence" value="ECO:0007669"/>
    <property type="project" value="InterPro"/>
</dbReference>
<accession>A0A8B8D7H9</accession>
<gene>
    <name evidence="8" type="primary">LOC111124238</name>
</gene>
<feature type="compositionally biased region" description="Basic and acidic residues" evidence="4">
    <location>
        <begin position="139"/>
        <end position="156"/>
    </location>
</feature>
<dbReference type="InterPro" id="IPR031981">
    <property type="entry name" value="MIEAP_C"/>
</dbReference>
<reference evidence="8" key="1">
    <citation type="submission" date="2025-08" db="UniProtKB">
        <authorList>
            <consortium name="RefSeq"/>
        </authorList>
    </citation>
    <scope>IDENTIFICATION</scope>
    <source>
        <tissue evidence="8">Whole sample</tissue>
    </source>
</reference>
<dbReference type="Gene3D" id="1.10.287.1490">
    <property type="match status" value="1"/>
</dbReference>
<dbReference type="GO" id="GO:0005886">
    <property type="term" value="C:plasma membrane"/>
    <property type="evidence" value="ECO:0007669"/>
    <property type="project" value="UniProtKB-SubCell"/>
</dbReference>
<name>A0A8B8D7H9_CRAVI</name>
<evidence type="ECO:0000259" key="6">
    <source>
        <dbReference type="Pfam" id="PF16026"/>
    </source>
</evidence>
<dbReference type="PANTHER" id="PTHR24026">
    <property type="entry name" value="FAT ATYPICAL CADHERIN-RELATED"/>
    <property type="match status" value="1"/>
</dbReference>
<dbReference type="Pfam" id="PF16026">
    <property type="entry name" value="MIEAP"/>
    <property type="match status" value="1"/>
</dbReference>
<dbReference type="KEGG" id="cvn:111124238"/>
<organism evidence="7 8">
    <name type="scientific">Crassostrea virginica</name>
    <name type="common">Eastern oyster</name>
    <dbReference type="NCBI Taxonomy" id="6565"/>
    <lineage>
        <taxon>Eukaryota</taxon>
        <taxon>Metazoa</taxon>
        <taxon>Spiralia</taxon>
        <taxon>Lophotrochozoa</taxon>
        <taxon>Mollusca</taxon>
        <taxon>Bivalvia</taxon>
        <taxon>Autobranchia</taxon>
        <taxon>Pteriomorphia</taxon>
        <taxon>Ostreida</taxon>
        <taxon>Ostreoidea</taxon>
        <taxon>Ostreidae</taxon>
        <taxon>Crassostrea</taxon>
    </lineage>
</organism>
<evidence type="ECO:0000256" key="3">
    <source>
        <dbReference type="SAM" id="Coils"/>
    </source>
</evidence>
<feature type="transmembrane region" description="Helical" evidence="5">
    <location>
        <begin position="2096"/>
        <end position="2119"/>
    </location>
</feature>
<feature type="compositionally biased region" description="Basic and acidic residues" evidence="4">
    <location>
        <begin position="19"/>
        <end position="28"/>
    </location>
</feature>
<evidence type="ECO:0000313" key="7">
    <source>
        <dbReference type="Proteomes" id="UP000694844"/>
    </source>
</evidence>
<dbReference type="InterPro" id="IPR015919">
    <property type="entry name" value="Cadherin-like_sf"/>
</dbReference>
<evidence type="ECO:0000256" key="2">
    <source>
        <dbReference type="ARBA" id="ARBA00022989"/>
    </source>
</evidence>